<keyword evidence="2" id="KW-0560">Oxidoreductase</keyword>
<dbReference type="EMBL" id="RAWI01000790">
    <property type="protein sequence ID" value="RKH87937.1"/>
    <property type="molecule type" value="Genomic_DNA"/>
</dbReference>
<gene>
    <name evidence="2" type="ORF">D7Y13_41800</name>
</gene>
<evidence type="ECO:0000313" key="2">
    <source>
        <dbReference type="EMBL" id="RKH87937.1"/>
    </source>
</evidence>
<dbReference type="PANTHER" id="PTHR32332">
    <property type="entry name" value="2-NITROPROPANE DIOXYGENASE"/>
    <property type="match status" value="1"/>
</dbReference>
<dbReference type="SUPFAM" id="SSF51412">
    <property type="entry name" value="Inosine monophosphate dehydrogenase (IMPDH)"/>
    <property type="match status" value="1"/>
</dbReference>
<protein>
    <submittedName>
        <fullName evidence="2">Nitronate monooxygenase</fullName>
    </submittedName>
</protein>
<dbReference type="Gene3D" id="3.20.20.70">
    <property type="entry name" value="Aldolase class I"/>
    <property type="match status" value="1"/>
</dbReference>
<evidence type="ECO:0000313" key="3">
    <source>
        <dbReference type="Proteomes" id="UP000278907"/>
    </source>
</evidence>
<keyword evidence="3" id="KW-1185">Reference proteome</keyword>
<dbReference type="InterPro" id="IPR013785">
    <property type="entry name" value="Aldolase_TIM"/>
</dbReference>
<dbReference type="PANTHER" id="PTHR32332:SF20">
    <property type="entry name" value="2-NITROPROPANE DIOXYGENASE-LIKE PROTEIN"/>
    <property type="match status" value="1"/>
</dbReference>
<evidence type="ECO:0000256" key="1">
    <source>
        <dbReference type="SAM" id="MobiDB-lite"/>
    </source>
</evidence>
<keyword evidence="2" id="KW-0503">Monooxygenase</keyword>
<sequence>MNGANDGRPGQPTSSREDEEPLAEGTSDGDGQPGPRPPPIYVLEGNTLKTRLTRAVGIHYPFVGAGMAFVSLPPLVIAVSEAGGLGMLGGAPEPPLVLEARLKAIQAGTQRPYGVDFIVDRDEPHGFTSRDHVDTCVAAKVPVVVFHWTLPPLEWI</sequence>
<reference evidence="2 3" key="1">
    <citation type="submission" date="2018-09" db="EMBL/GenBank/DDBJ databases">
        <authorList>
            <person name="Livingstone P.G."/>
            <person name="Whitworth D.E."/>
        </authorList>
    </citation>
    <scope>NUCLEOTIDE SEQUENCE [LARGE SCALE GENOMIC DNA]</scope>
    <source>
        <strain evidence="2 3">CA031B</strain>
    </source>
</reference>
<name>A0ABX9Q5S0_9BACT</name>
<feature type="region of interest" description="Disordered" evidence="1">
    <location>
        <begin position="1"/>
        <end position="40"/>
    </location>
</feature>
<accession>A0ABX9Q5S0</accession>
<dbReference type="Pfam" id="PF03060">
    <property type="entry name" value="NMO"/>
    <property type="match status" value="1"/>
</dbReference>
<organism evidence="2 3">
    <name type="scientific">Corallococcus praedator</name>
    <dbReference type="NCBI Taxonomy" id="2316724"/>
    <lineage>
        <taxon>Bacteria</taxon>
        <taxon>Pseudomonadati</taxon>
        <taxon>Myxococcota</taxon>
        <taxon>Myxococcia</taxon>
        <taxon>Myxococcales</taxon>
        <taxon>Cystobacterineae</taxon>
        <taxon>Myxococcaceae</taxon>
        <taxon>Corallococcus</taxon>
    </lineage>
</organism>
<dbReference type="GO" id="GO:0004497">
    <property type="term" value="F:monooxygenase activity"/>
    <property type="evidence" value="ECO:0007669"/>
    <property type="project" value="UniProtKB-KW"/>
</dbReference>
<dbReference type="Proteomes" id="UP000278907">
    <property type="component" value="Unassembled WGS sequence"/>
</dbReference>
<feature type="non-terminal residue" evidence="2">
    <location>
        <position position="156"/>
    </location>
</feature>
<dbReference type="RefSeq" id="WP_208734559.1">
    <property type="nucleotide sequence ID" value="NZ_RAWI01000790.1"/>
</dbReference>
<proteinExistence type="predicted"/>
<comment type="caution">
    <text evidence="2">The sequence shown here is derived from an EMBL/GenBank/DDBJ whole genome shotgun (WGS) entry which is preliminary data.</text>
</comment>